<dbReference type="Proteomes" id="UP001222027">
    <property type="component" value="Unassembled WGS sequence"/>
</dbReference>
<evidence type="ECO:0000313" key="2">
    <source>
        <dbReference type="Proteomes" id="UP001222027"/>
    </source>
</evidence>
<accession>A0AAV8PYG9</accession>
<organism evidence="1 2">
    <name type="scientific">Ensete ventricosum</name>
    <name type="common">Abyssinian banana</name>
    <name type="synonym">Musa ensete</name>
    <dbReference type="NCBI Taxonomy" id="4639"/>
    <lineage>
        <taxon>Eukaryota</taxon>
        <taxon>Viridiplantae</taxon>
        <taxon>Streptophyta</taxon>
        <taxon>Embryophyta</taxon>
        <taxon>Tracheophyta</taxon>
        <taxon>Spermatophyta</taxon>
        <taxon>Magnoliopsida</taxon>
        <taxon>Liliopsida</taxon>
        <taxon>Zingiberales</taxon>
        <taxon>Musaceae</taxon>
        <taxon>Ensete</taxon>
    </lineage>
</organism>
<keyword evidence="2" id="KW-1185">Reference proteome</keyword>
<comment type="caution">
    <text evidence="1">The sequence shown here is derived from an EMBL/GenBank/DDBJ whole genome shotgun (WGS) entry which is preliminary data.</text>
</comment>
<name>A0AAV8PYG9_ENSVE</name>
<dbReference type="EMBL" id="JAQQAF010000008">
    <property type="protein sequence ID" value="KAJ8464365.1"/>
    <property type="molecule type" value="Genomic_DNA"/>
</dbReference>
<reference evidence="1 2" key="1">
    <citation type="submission" date="2022-12" db="EMBL/GenBank/DDBJ databases">
        <title>Chromosome-scale assembly of the Ensete ventricosum genome.</title>
        <authorList>
            <person name="Dussert Y."/>
            <person name="Stocks J."/>
            <person name="Wendawek A."/>
            <person name="Woldeyes F."/>
            <person name="Nichols R.A."/>
            <person name="Borrell J.S."/>
        </authorList>
    </citation>
    <scope>NUCLEOTIDE SEQUENCE [LARGE SCALE GENOMIC DNA]</scope>
    <source>
        <strain evidence="2">cv. Maze</strain>
        <tissue evidence="1">Seeds</tissue>
    </source>
</reference>
<proteinExistence type="predicted"/>
<gene>
    <name evidence="1" type="ORF">OPV22_026917</name>
</gene>
<evidence type="ECO:0000313" key="1">
    <source>
        <dbReference type="EMBL" id="KAJ8464365.1"/>
    </source>
</evidence>
<sequence>MRGRIALFRHCSTSRRTQMRLALQDGGLKRSPCSQTLNKECLAATQEQYNCNYSKRRVVLDPMLKLSPLGSFCASKVFLCEQGTDWAAHHRLSGTVFVSCHLNCFGTQDPRLSMMLMEVIYSKAKMVKRLIGGGCQGYDLWQTRS</sequence>
<protein>
    <submittedName>
        <fullName evidence="1">Uncharacterized protein</fullName>
    </submittedName>
</protein>
<dbReference type="AlphaFoldDB" id="A0AAV8PYG9"/>